<reference evidence="2" key="1">
    <citation type="journal article" date="2017" name="Nat. Ecol. Evol.">
        <title>Genome expansion and lineage-specific genetic innovations in the forest pathogenic fungi Armillaria.</title>
        <authorList>
            <person name="Sipos G."/>
            <person name="Prasanna A.N."/>
            <person name="Walter M.C."/>
            <person name="O'Connor E."/>
            <person name="Balint B."/>
            <person name="Krizsan K."/>
            <person name="Kiss B."/>
            <person name="Hess J."/>
            <person name="Varga T."/>
            <person name="Slot J."/>
            <person name="Riley R."/>
            <person name="Boka B."/>
            <person name="Rigling D."/>
            <person name="Barry K."/>
            <person name="Lee J."/>
            <person name="Mihaltcheva S."/>
            <person name="LaButti K."/>
            <person name="Lipzen A."/>
            <person name="Waldron R."/>
            <person name="Moloney N.M."/>
            <person name="Sperisen C."/>
            <person name="Kredics L."/>
            <person name="Vagvoelgyi C."/>
            <person name="Patrignani A."/>
            <person name="Fitzpatrick D."/>
            <person name="Nagy I."/>
            <person name="Doyle S."/>
            <person name="Anderson J.B."/>
            <person name="Grigoriev I.V."/>
            <person name="Gueldener U."/>
            <person name="Muensterkoetter M."/>
            <person name="Nagy L.G."/>
        </authorList>
    </citation>
    <scope>NUCLEOTIDE SEQUENCE [LARGE SCALE GENOMIC DNA]</scope>
    <source>
        <strain evidence="2">28-4</strain>
    </source>
</reference>
<dbReference type="Proteomes" id="UP000218334">
    <property type="component" value="Unassembled WGS sequence"/>
</dbReference>
<evidence type="ECO:0000313" key="2">
    <source>
        <dbReference type="Proteomes" id="UP000218334"/>
    </source>
</evidence>
<gene>
    <name evidence="1" type="ORF">ARMSODRAFT_983418</name>
</gene>
<organism evidence="1 2">
    <name type="scientific">Armillaria solidipes</name>
    <dbReference type="NCBI Taxonomy" id="1076256"/>
    <lineage>
        <taxon>Eukaryota</taxon>
        <taxon>Fungi</taxon>
        <taxon>Dikarya</taxon>
        <taxon>Basidiomycota</taxon>
        <taxon>Agaricomycotina</taxon>
        <taxon>Agaricomycetes</taxon>
        <taxon>Agaricomycetidae</taxon>
        <taxon>Agaricales</taxon>
        <taxon>Marasmiineae</taxon>
        <taxon>Physalacriaceae</taxon>
        <taxon>Armillaria</taxon>
    </lineage>
</organism>
<evidence type="ECO:0000313" key="1">
    <source>
        <dbReference type="EMBL" id="PBK59005.1"/>
    </source>
</evidence>
<name>A0A2H3AJC5_9AGAR</name>
<proteinExistence type="predicted"/>
<keyword evidence="2" id="KW-1185">Reference proteome</keyword>
<dbReference type="AlphaFoldDB" id="A0A2H3AJC5"/>
<dbReference type="EMBL" id="KZ293516">
    <property type="protein sequence ID" value="PBK59005.1"/>
    <property type="molecule type" value="Genomic_DNA"/>
</dbReference>
<accession>A0A2H3AJC5</accession>
<protein>
    <submittedName>
        <fullName evidence="1">Uncharacterized protein</fullName>
    </submittedName>
</protein>
<sequence length="353" mass="39597">MGGNNRVLVPRPFSGEDYQCTSRNAVVELEKTMNGELDIEIVEQINLSGLIMNTMSYNGLKNVPARSLGAHGGLRRLSPYVFLSLISRTKSSSLHCGFPTLRKPFALNVLVLRTMELLPERPELCYNLQASIPETPVSLSPSSTCPFNPHISISRRSNTQTHAECVIARCQREIIEATSDGLSAVLNGFLEDLAAIGEFCELHFEMIEVTAATAGVSKLGPFAVPLMMEADGREAMISVTFKSDEWKRRKFWLAVDFLRGSFESYSETHICVGKSVCIIHYEVNERPVYSQKVGDDIHTASWQSSTERFVNEITRLNIGTFHIQLISQYIVQVLKTVHLELPPFSYKYERTID</sequence>